<dbReference type="InterPro" id="IPR026172">
    <property type="entry name" value="GSAP_fam"/>
</dbReference>
<comment type="caution">
    <text evidence="1">The sequence shown here is derived from an EMBL/GenBank/DDBJ whole genome shotgun (WGS) entry which is preliminary data.</text>
</comment>
<gene>
    <name evidence="1" type="ORF">SPARVUS_LOCUS271054</name>
</gene>
<reference evidence="1" key="1">
    <citation type="submission" date="2023-05" db="EMBL/GenBank/DDBJ databases">
        <authorList>
            <person name="Stuckert A."/>
        </authorList>
    </citation>
    <scope>NUCLEOTIDE SEQUENCE</scope>
</reference>
<dbReference type="PANTHER" id="PTHR13630:SF1">
    <property type="entry name" value="GAMMA-SECRETASE-ACTIVATING PROTEIN"/>
    <property type="match status" value="1"/>
</dbReference>
<accession>A0ABN9A9X0</accession>
<dbReference type="EMBL" id="CATNWA010000083">
    <property type="protein sequence ID" value="CAI9532781.1"/>
    <property type="molecule type" value="Genomic_DNA"/>
</dbReference>
<protein>
    <submittedName>
        <fullName evidence="1">Uncharacterized protein</fullName>
    </submittedName>
</protein>
<dbReference type="Proteomes" id="UP001162483">
    <property type="component" value="Unassembled WGS sequence"/>
</dbReference>
<dbReference type="PANTHER" id="PTHR13630">
    <property type="entry name" value="GAMMA-SECRETASE-ACTIVATING PROTEIN"/>
    <property type="match status" value="1"/>
</dbReference>
<proteinExistence type="predicted"/>
<keyword evidence="2" id="KW-1185">Reference proteome</keyword>
<evidence type="ECO:0000313" key="1">
    <source>
        <dbReference type="EMBL" id="CAI9532781.1"/>
    </source>
</evidence>
<name>A0ABN9A9X0_9NEOB</name>
<organism evidence="1 2">
    <name type="scientific">Staurois parvus</name>
    <dbReference type="NCBI Taxonomy" id="386267"/>
    <lineage>
        <taxon>Eukaryota</taxon>
        <taxon>Metazoa</taxon>
        <taxon>Chordata</taxon>
        <taxon>Craniata</taxon>
        <taxon>Vertebrata</taxon>
        <taxon>Euteleostomi</taxon>
        <taxon>Amphibia</taxon>
        <taxon>Batrachia</taxon>
        <taxon>Anura</taxon>
        <taxon>Neobatrachia</taxon>
        <taxon>Ranoidea</taxon>
        <taxon>Ranidae</taxon>
        <taxon>Staurois</taxon>
    </lineage>
</organism>
<evidence type="ECO:0000313" key="2">
    <source>
        <dbReference type="Proteomes" id="UP001162483"/>
    </source>
</evidence>
<sequence length="256" mass="29030">MSGQRLFYIIPKHSSSVLHCVQFYPDESFKYVLEVALEISLAGGVSLVNIGYDPPEERGKGRVNASNLQVFTNQTGGLCLFYYQPPKESQDITYTVTFLHKGCSKTFKIAERIKDTSNCKLKRLSFINLGTYVAVYLPDHFFHLINTKYPDLMCYHLFLSDEGSRISGICSDCPIQSLISSSVLDSCTGIIFSVTIGQEKLLKFLSESRQDCERLAVLHCFLLHLSLQPQRETQIIEWICENLSTCQTLDPIQEFI</sequence>